<organism evidence="1 2">
    <name type="scientific">Pleurotus cornucopiae</name>
    <name type="common">Cornucopia mushroom</name>
    <dbReference type="NCBI Taxonomy" id="5321"/>
    <lineage>
        <taxon>Eukaryota</taxon>
        <taxon>Fungi</taxon>
        <taxon>Dikarya</taxon>
        <taxon>Basidiomycota</taxon>
        <taxon>Agaricomycotina</taxon>
        <taxon>Agaricomycetes</taxon>
        <taxon>Agaricomycetidae</taxon>
        <taxon>Agaricales</taxon>
        <taxon>Pleurotineae</taxon>
        <taxon>Pleurotaceae</taxon>
        <taxon>Pleurotus</taxon>
    </lineage>
</organism>
<proteinExistence type="predicted"/>
<sequence>MVTHPPQRRGIDKLHEELLLEIFALASTTQYDAQGRRKPPSHSLLTISHVCRDWRTVVRGAPKLWTFISGAESPPLMREIIVLSRQTPLVLSNDHDCDEDGAENEVDSDGMELGAYYEEEGANAENVSEEEHASEETHIGEEEDGDAKTYPLRRGVASMLFAELHRMATIRILVQHEDALALPPLLAAAAPLLKTLDLKVEDLDEPLVVAPFGGAPPPRLTCLALEGGFEIPWDAPIYAHLTHLHLKPSSNTEKYQHKCGYRLFAHALAQMSSLESLELVGCIPDDIFWVEAEDDICLPRLTDLLISDYAPNCDMFLRSIECKLHTLRVAGSEDEDYEDWTDYANVYVALFDACKQHMAPQLTTNPVTSFIVKTRLNIISFQGLSCCRNSSEDTDTPFDIAIFHARTDGSSPVNEEFIARALNMVPPREGCPLQLELPDDKVFDPALIAAQLDEFDEGIQHISVELVGYKGQCWCMRGHRSDLVGDEDSPSAEADDVPMLYDGSLLS</sequence>
<protein>
    <submittedName>
        <fullName evidence="1">Uncharacterized protein</fullName>
    </submittedName>
</protein>
<gene>
    <name evidence="1" type="ORF">CCMSSC00406_0006374</name>
</gene>
<accession>A0ACB7IRB8</accession>
<reference evidence="1 2" key="1">
    <citation type="journal article" date="2021" name="Appl. Environ. Microbiol.">
        <title>Genetic linkage and physical mapping for an oyster mushroom Pleurotus cornucopiae and QTL analysis for the trait cap color.</title>
        <authorList>
            <person name="Zhang Y."/>
            <person name="Gao W."/>
            <person name="Sonnenberg A."/>
            <person name="Chen Q."/>
            <person name="Zhang J."/>
            <person name="Huang C."/>
        </authorList>
    </citation>
    <scope>NUCLEOTIDE SEQUENCE [LARGE SCALE GENOMIC DNA]</scope>
    <source>
        <strain evidence="1">CCMSSC00406</strain>
    </source>
</reference>
<keyword evidence="2" id="KW-1185">Reference proteome</keyword>
<name>A0ACB7IRB8_PLECO</name>
<comment type="caution">
    <text evidence="1">The sequence shown here is derived from an EMBL/GenBank/DDBJ whole genome shotgun (WGS) entry which is preliminary data.</text>
</comment>
<evidence type="ECO:0000313" key="2">
    <source>
        <dbReference type="Proteomes" id="UP000824881"/>
    </source>
</evidence>
<dbReference type="Proteomes" id="UP000824881">
    <property type="component" value="Unassembled WGS sequence"/>
</dbReference>
<evidence type="ECO:0000313" key="1">
    <source>
        <dbReference type="EMBL" id="KAG9220309.1"/>
    </source>
</evidence>
<dbReference type="EMBL" id="WQMT02000007">
    <property type="protein sequence ID" value="KAG9220309.1"/>
    <property type="molecule type" value="Genomic_DNA"/>
</dbReference>